<dbReference type="PRINTS" id="PR00398">
    <property type="entry name" value="STRDHORMONER"/>
</dbReference>
<evidence type="ECO:0000256" key="4">
    <source>
        <dbReference type="ARBA" id="ARBA00022833"/>
    </source>
</evidence>
<dbReference type="InterPro" id="IPR013088">
    <property type="entry name" value="Znf_NHR/GATA"/>
</dbReference>
<dbReference type="Proteomes" id="UP000594262">
    <property type="component" value="Unplaced"/>
</dbReference>
<dbReference type="GO" id="GO:0043565">
    <property type="term" value="F:sequence-specific DNA binding"/>
    <property type="evidence" value="ECO:0007669"/>
    <property type="project" value="InterPro"/>
</dbReference>
<name>A0A7M6DLV7_9CNID</name>
<dbReference type="EnsemblMetazoa" id="CLYHEMT015416.1">
    <property type="protein sequence ID" value="CLYHEMP015416.1"/>
    <property type="gene ID" value="CLYHEMG015416"/>
</dbReference>
<dbReference type="AlphaFoldDB" id="A0A7M6DLV7"/>
<feature type="region of interest" description="Disordered" evidence="11">
    <location>
        <begin position="135"/>
        <end position="158"/>
    </location>
</feature>
<organism evidence="14 15">
    <name type="scientific">Clytia hemisphaerica</name>
    <dbReference type="NCBI Taxonomy" id="252671"/>
    <lineage>
        <taxon>Eukaryota</taxon>
        <taxon>Metazoa</taxon>
        <taxon>Cnidaria</taxon>
        <taxon>Hydrozoa</taxon>
        <taxon>Hydroidolina</taxon>
        <taxon>Leptothecata</taxon>
        <taxon>Obeliida</taxon>
        <taxon>Clytiidae</taxon>
        <taxon>Clytia</taxon>
    </lineage>
</organism>
<evidence type="ECO:0000256" key="9">
    <source>
        <dbReference type="ARBA" id="ARBA00023242"/>
    </source>
</evidence>
<dbReference type="Gene3D" id="3.30.50.10">
    <property type="entry name" value="Erythroid Transcription Factor GATA-1, subunit A"/>
    <property type="match status" value="1"/>
</dbReference>
<keyword evidence="4 10" id="KW-0862">Zinc</keyword>
<dbReference type="PROSITE" id="PS51843">
    <property type="entry name" value="NR_LBD"/>
    <property type="match status" value="1"/>
</dbReference>
<dbReference type="SUPFAM" id="SSF48508">
    <property type="entry name" value="Nuclear receptor ligand-binding domain"/>
    <property type="match status" value="1"/>
</dbReference>
<evidence type="ECO:0000256" key="2">
    <source>
        <dbReference type="ARBA" id="ARBA00022723"/>
    </source>
</evidence>
<keyword evidence="7 10" id="KW-0804">Transcription</keyword>
<dbReference type="InterPro" id="IPR001628">
    <property type="entry name" value="Znf_hrmn_rcpt"/>
</dbReference>
<dbReference type="PRINTS" id="PR00047">
    <property type="entry name" value="STROIDFINGER"/>
</dbReference>
<dbReference type="Pfam" id="PF00105">
    <property type="entry name" value="zf-C4"/>
    <property type="match status" value="1"/>
</dbReference>
<keyword evidence="9 10" id="KW-0539">Nucleus</keyword>
<dbReference type="SUPFAM" id="SSF57716">
    <property type="entry name" value="Glucocorticoid receptor-like (DNA-binding domain)"/>
    <property type="match status" value="1"/>
</dbReference>
<keyword evidence="15" id="KW-1185">Reference proteome</keyword>
<feature type="compositionally biased region" description="Low complexity" evidence="11">
    <location>
        <begin position="398"/>
        <end position="409"/>
    </location>
</feature>
<evidence type="ECO:0000256" key="6">
    <source>
        <dbReference type="ARBA" id="ARBA00023125"/>
    </source>
</evidence>
<evidence type="ECO:0000313" key="15">
    <source>
        <dbReference type="Proteomes" id="UP000594262"/>
    </source>
</evidence>
<dbReference type="GO" id="GO:0005634">
    <property type="term" value="C:nucleus"/>
    <property type="evidence" value="ECO:0007669"/>
    <property type="project" value="UniProtKB-SubCell"/>
</dbReference>
<dbReference type="InterPro" id="IPR000536">
    <property type="entry name" value="Nucl_hrmn_rcpt_lig-bd"/>
</dbReference>
<dbReference type="InterPro" id="IPR001723">
    <property type="entry name" value="Nuclear_hrmn_rcpt"/>
</dbReference>
<sequence>MADTSESELIVVQPLSPPNLPENADVSIGEQNNNIGSNEGAGDQKNMLEDFTTIASPMPMTIVPCFVCGDRSSGRHYGVLTCDGCRGFFKRSVRRGVGYHCRDKGRCVVNLSRRNQCQSCRFKKCLSVGMRKEAVQHERAPRNKKGGQTPDRPNEFSPYPPQIVYHRVPVSGDVAELPVTCSNIPPAAQRVPPTPLPTQRPKPPQVFVNTPKELYEVCARLLYEAISWARNIPTFSQLPLDDQALLLEYSWSEIFLLNLAQLNIPLGMETMIKLTQQSKEYLNDKSDINKDTLNELVHIQSVVFKLKTLNMSSAEYSCVKAIVLFKPDLRRIKSRQHIENLQEQAQLRLLDSVMVKGPRARFGKILLKLSLLGEVSPSFIEKCFFKGGLENISDEFCSSSTESNSNQSDMISTLKNQSEKTPVDRNQSEAITPENNKSISQSEGEKVNGDQSKDLNFFNHEIKQEVEDIVQVVASET</sequence>
<evidence type="ECO:0000259" key="12">
    <source>
        <dbReference type="PROSITE" id="PS51030"/>
    </source>
</evidence>
<dbReference type="OrthoDB" id="10045640at2759"/>
<dbReference type="Pfam" id="PF00104">
    <property type="entry name" value="Hormone_recep"/>
    <property type="match status" value="1"/>
</dbReference>
<keyword evidence="2 10" id="KW-0479">Metal-binding</keyword>
<accession>A0A7M6DLV7</accession>
<feature type="compositionally biased region" description="Polar residues" evidence="11">
    <location>
        <begin position="428"/>
        <end position="442"/>
    </location>
</feature>
<evidence type="ECO:0000256" key="10">
    <source>
        <dbReference type="RuleBase" id="RU004334"/>
    </source>
</evidence>
<dbReference type="SMART" id="SM00399">
    <property type="entry name" value="ZnF_C4"/>
    <property type="match status" value="1"/>
</dbReference>
<comment type="subcellular location">
    <subcellularLocation>
        <location evidence="1 10">Nucleus</location>
    </subcellularLocation>
</comment>
<dbReference type="RefSeq" id="XP_066916471.1">
    <property type="nucleotide sequence ID" value="XM_067060370.1"/>
</dbReference>
<feature type="region of interest" description="Disordered" evidence="11">
    <location>
        <begin position="1"/>
        <end position="20"/>
    </location>
</feature>
<evidence type="ECO:0000256" key="3">
    <source>
        <dbReference type="ARBA" id="ARBA00022771"/>
    </source>
</evidence>
<evidence type="ECO:0000256" key="11">
    <source>
        <dbReference type="SAM" id="MobiDB-lite"/>
    </source>
</evidence>
<feature type="domain" description="NR LBD" evidence="13">
    <location>
        <begin position="176"/>
        <end position="405"/>
    </location>
</feature>
<evidence type="ECO:0000259" key="13">
    <source>
        <dbReference type="PROSITE" id="PS51843"/>
    </source>
</evidence>
<keyword evidence="8 10" id="KW-0675">Receptor</keyword>
<feature type="region of interest" description="Disordered" evidence="11">
    <location>
        <begin position="398"/>
        <end position="453"/>
    </location>
</feature>
<dbReference type="PROSITE" id="PS51030">
    <property type="entry name" value="NUCLEAR_REC_DBD_2"/>
    <property type="match status" value="1"/>
</dbReference>
<evidence type="ECO:0000256" key="7">
    <source>
        <dbReference type="ARBA" id="ARBA00023163"/>
    </source>
</evidence>
<evidence type="ECO:0000256" key="8">
    <source>
        <dbReference type="ARBA" id="ARBA00023170"/>
    </source>
</evidence>
<feature type="compositionally biased region" description="Basic and acidic residues" evidence="11">
    <location>
        <begin position="417"/>
        <end position="427"/>
    </location>
</feature>
<feature type="compositionally biased region" description="Basic and acidic residues" evidence="11">
    <location>
        <begin position="443"/>
        <end position="453"/>
    </location>
</feature>
<dbReference type="PANTHER" id="PTHR24083">
    <property type="entry name" value="NUCLEAR HORMONE RECEPTOR"/>
    <property type="match status" value="1"/>
</dbReference>
<dbReference type="PROSITE" id="PS00031">
    <property type="entry name" value="NUCLEAR_REC_DBD_1"/>
    <property type="match status" value="1"/>
</dbReference>
<proteinExistence type="inferred from homology"/>
<evidence type="ECO:0000313" key="14">
    <source>
        <dbReference type="EnsemblMetazoa" id="CLYHEMP015416.1"/>
    </source>
</evidence>
<dbReference type="FunFam" id="3.30.50.10:FF:000006">
    <property type="entry name" value="Nuclear receptor subfamily 5 group A member"/>
    <property type="match status" value="1"/>
</dbReference>
<dbReference type="Gene3D" id="1.10.565.10">
    <property type="entry name" value="Retinoid X Receptor"/>
    <property type="match status" value="1"/>
</dbReference>
<dbReference type="GeneID" id="136803638"/>
<protein>
    <submittedName>
        <fullName evidence="14">Uncharacterized protein</fullName>
    </submittedName>
</protein>
<evidence type="ECO:0000256" key="1">
    <source>
        <dbReference type="ARBA" id="ARBA00004123"/>
    </source>
</evidence>
<keyword evidence="6 10" id="KW-0238">DNA-binding</keyword>
<dbReference type="InterPro" id="IPR035500">
    <property type="entry name" value="NHR-like_dom_sf"/>
</dbReference>
<keyword evidence="5 10" id="KW-0805">Transcription regulation</keyword>
<dbReference type="InterPro" id="IPR050274">
    <property type="entry name" value="Nuclear_hormone_rcpt_NR2"/>
</dbReference>
<feature type="domain" description="Nuclear receptor" evidence="12">
    <location>
        <begin position="62"/>
        <end position="137"/>
    </location>
</feature>
<dbReference type="SMART" id="SM00430">
    <property type="entry name" value="HOLI"/>
    <property type="match status" value="1"/>
</dbReference>
<evidence type="ECO:0000256" key="5">
    <source>
        <dbReference type="ARBA" id="ARBA00023015"/>
    </source>
</evidence>
<reference evidence="14" key="1">
    <citation type="submission" date="2021-01" db="UniProtKB">
        <authorList>
            <consortium name="EnsemblMetazoa"/>
        </authorList>
    </citation>
    <scope>IDENTIFICATION</scope>
</reference>
<dbReference type="GO" id="GO:0008270">
    <property type="term" value="F:zinc ion binding"/>
    <property type="evidence" value="ECO:0007669"/>
    <property type="project" value="UniProtKB-KW"/>
</dbReference>
<dbReference type="GO" id="GO:0003700">
    <property type="term" value="F:DNA-binding transcription factor activity"/>
    <property type="evidence" value="ECO:0007669"/>
    <property type="project" value="InterPro"/>
</dbReference>
<dbReference type="CDD" id="cd07164">
    <property type="entry name" value="NR_DBD_PNR_like_1"/>
    <property type="match status" value="1"/>
</dbReference>
<keyword evidence="3 10" id="KW-0863">Zinc-finger</keyword>
<comment type="similarity">
    <text evidence="10">Belongs to the nuclear hormone receptor family.</text>
</comment>